<keyword evidence="2" id="KW-1185">Reference proteome</keyword>
<dbReference type="EMBL" id="JACHVP010000001">
    <property type="protein sequence ID" value="MBB2965457.1"/>
    <property type="molecule type" value="Genomic_DNA"/>
</dbReference>
<comment type="caution">
    <text evidence="1">The sequence shown here is derived from an EMBL/GenBank/DDBJ whole genome shotgun (WGS) entry which is preliminary data.</text>
</comment>
<accession>A0A7W4USX4</accession>
<organism evidence="1 2">
    <name type="scientific">Leifsonia aquatica</name>
    <name type="common">Corynebacterium aquaticum</name>
    <dbReference type="NCBI Taxonomy" id="144185"/>
    <lineage>
        <taxon>Bacteria</taxon>
        <taxon>Bacillati</taxon>
        <taxon>Actinomycetota</taxon>
        <taxon>Actinomycetes</taxon>
        <taxon>Micrococcales</taxon>
        <taxon>Microbacteriaceae</taxon>
        <taxon>Leifsonia</taxon>
    </lineage>
</organism>
<dbReference type="Gene3D" id="3.40.50.2000">
    <property type="entry name" value="Glycogen Phosphorylase B"/>
    <property type="match status" value="2"/>
</dbReference>
<dbReference type="GO" id="GO:0016740">
    <property type="term" value="F:transferase activity"/>
    <property type="evidence" value="ECO:0007669"/>
    <property type="project" value="UniProtKB-KW"/>
</dbReference>
<proteinExistence type="predicted"/>
<dbReference type="RefSeq" id="WP_155829001.1">
    <property type="nucleotide sequence ID" value="NZ_JACHVP010000001.1"/>
</dbReference>
<keyword evidence="1" id="KW-0808">Transferase</keyword>
<dbReference type="Proteomes" id="UP000538196">
    <property type="component" value="Unassembled WGS sequence"/>
</dbReference>
<dbReference type="SUPFAM" id="SSF53756">
    <property type="entry name" value="UDP-Glycosyltransferase/glycogen phosphorylase"/>
    <property type="match status" value="1"/>
</dbReference>
<evidence type="ECO:0000313" key="2">
    <source>
        <dbReference type="Proteomes" id="UP000538196"/>
    </source>
</evidence>
<dbReference type="AlphaFoldDB" id="A0A7W4USX4"/>
<sequence>MSPAPRPPRVTHVNDCAFVARALVDAAARSGLRWGYLPPEKVRPAAGFGGGAGRLRELPFVLRHARAAASSDVLHIHYATTVPLMRKPYIPKRPYLLHLHGTDIRRQWKDPRTHDMVQRAIDGASSVYYTNLDTVEEATTARPDAQYMPAFVEPQRLPSWRTPRRSGQQTVLFVSRWDDSKGVETQLAVASALRAALPADVRIVGLDWGPGAREAAARGVELVPRLRHAEFLDLVAGADVAIGQGSGAIGVSELEAMAIGPVVLCPVRELQDGGDPPPVLTGTVEEVVEQTALALVDPVAASARLDARRWVLGKHTPERWVDVLETAYRDAVRSR</sequence>
<name>A0A7W4USX4_LEIAQ</name>
<gene>
    <name evidence="1" type="ORF">FHX33_000189</name>
</gene>
<evidence type="ECO:0000313" key="1">
    <source>
        <dbReference type="EMBL" id="MBB2965457.1"/>
    </source>
</evidence>
<reference evidence="1 2" key="1">
    <citation type="submission" date="2020-08" db="EMBL/GenBank/DDBJ databases">
        <title>Sequencing the genomes of 1000 actinobacteria strains.</title>
        <authorList>
            <person name="Klenk H.-P."/>
        </authorList>
    </citation>
    <scope>NUCLEOTIDE SEQUENCE [LARGE SCALE GENOMIC DNA]</scope>
    <source>
        <strain evidence="1 2">DSM 20146</strain>
    </source>
</reference>
<protein>
    <submittedName>
        <fullName evidence="1">Glycosyltransferase involved in cell wall biosynthesis</fullName>
    </submittedName>
</protein>